<evidence type="ECO:0000313" key="3">
    <source>
        <dbReference type="EMBL" id="PMD34268.1"/>
    </source>
</evidence>
<evidence type="ECO:0000259" key="2">
    <source>
        <dbReference type="Pfam" id="PF24864"/>
    </source>
</evidence>
<feature type="domain" description="DUF7730" evidence="2">
    <location>
        <begin position="82"/>
        <end position="316"/>
    </location>
</feature>
<evidence type="ECO:0000256" key="1">
    <source>
        <dbReference type="SAM" id="MobiDB-lite"/>
    </source>
</evidence>
<dbReference type="EMBL" id="KZ613954">
    <property type="protein sequence ID" value="PMD34268.1"/>
    <property type="molecule type" value="Genomic_DNA"/>
</dbReference>
<dbReference type="PANTHER" id="PTHR38790">
    <property type="entry name" value="2EXR DOMAIN-CONTAINING PROTEIN-RELATED"/>
    <property type="match status" value="1"/>
</dbReference>
<feature type="compositionally biased region" description="Basic residues" evidence="1">
    <location>
        <begin position="49"/>
        <end position="67"/>
    </location>
</feature>
<organism evidence="3 4">
    <name type="scientific">Hyaloscypha variabilis (strain UAMH 11265 / GT02V1 / F)</name>
    <name type="common">Meliniomyces variabilis</name>
    <dbReference type="NCBI Taxonomy" id="1149755"/>
    <lineage>
        <taxon>Eukaryota</taxon>
        <taxon>Fungi</taxon>
        <taxon>Dikarya</taxon>
        <taxon>Ascomycota</taxon>
        <taxon>Pezizomycotina</taxon>
        <taxon>Leotiomycetes</taxon>
        <taxon>Helotiales</taxon>
        <taxon>Hyaloscyphaceae</taxon>
        <taxon>Hyaloscypha</taxon>
        <taxon>Hyaloscypha variabilis</taxon>
    </lineage>
</organism>
<dbReference type="Proteomes" id="UP000235786">
    <property type="component" value="Unassembled WGS sequence"/>
</dbReference>
<dbReference type="STRING" id="1149755.A0A2J6R6Y0"/>
<dbReference type="InterPro" id="IPR056632">
    <property type="entry name" value="DUF7730"/>
</dbReference>
<reference evidence="3 4" key="1">
    <citation type="submission" date="2016-04" db="EMBL/GenBank/DDBJ databases">
        <title>A degradative enzymes factory behind the ericoid mycorrhizal symbiosis.</title>
        <authorList>
            <consortium name="DOE Joint Genome Institute"/>
            <person name="Martino E."/>
            <person name="Morin E."/>
            <person name="Grelet G."/>
            <person name="Kuo A."/>
            <person name="Kohler A."/>
            <person name="Daghino S."/>
            <person name="Barry K."/>
            <person name="Choi C."/>
            <person name="Cichocki N."/>
            <person name="Clum A."/>
            <person name="Copeland A."/>
            <person name="Hainaut M."/>
            <person name="Haridas S."/>
            <person name="Labutti K."/>
            <person name="Lindquist E."/>
            <person name="Lipzen A."/>
            <person name="Khouja H.-R."/>
            <person name="Murat C."/>
            <person name="Ohm R."/>
            <person name="Olson A."/>
            <person name="Spatafora J."/>
            <person name="Veneault-Fourrey C."/>
            <person name="Henrissat B."/>
            <person name="Grigoriev I."/>
            <person name="Martin F."/>
            <person name="Perotto S."/>
        </authorList>
    </citation>
    <scope>NUCLEOTIDE SEQUENCE [LARGE SCALE GENOMIC DNA]</scope>
    <source>
        <strain evidence="3 4">F</strain>
    </source>
</reference>
<name>A0A2J6R6Y0_HYAVF</name>
<feature type="compositionally biased region" description="Polar residues" evidence="1">
    <location>
        <begin position="71"/>
        <end position="80"/>
    </location>
</feature>
<sequence>MQGFLITTPREGNTLRQKALSTILWVFCFPIVFVIGRSQEHKQQVLHGLRPRGRPPRGIKTCRRRRPLTQPPGQVSSRQSRTKPQCLLLAHLPLELRQLIWIEFLGGMTIHLTIQDHLKSPETLGQTKCSLANGGACDEFGDSGGRLNHQSVEYMHRKQLISILLTCRTVYSEVIPHLYAKNTFVPKKRVVKFFPRLLLPQRINTIRSLRFEWDLRGPPPVRPTKEHSSKGIQFKSKVWITIWKTLAGMESLQDLRVSLVFAGQFWDPLRAEEVTAILQPLMEITKPNYFELNLPSSYNIAGDSWESLPCVITRRPAMCDRLH</sequence>
<dbReference type="OrthoDB" id="4757095at2759"/>
<gene>
    <name evidence="3" type="ORF">L207DRAFT_138509</name>
</gene>
<proteinExistence type="predicted"/>
<protein>
    <recommendedName>
        <fullName evidence="2">DUF7730 domain-containing protein</fullName>
    </recommendedName>
</protein>
<dbReference type="PANTHER" id="PTHR38790:SF9">
    <property type="entry name" value="F-BOX DOMAIN-CONTAINING PROTEIN"/>
    <property type="match status" value="1"/>
</dbReference>
<feature type="region of interest" description="Disordered" evidence="1">
    <location>
        <begin position="45"/>
        <end position="80"/>
    </location>
</feature>
<dbReference type="Pfam" id="PF24864">
    <property type="entry name" value="DUF7730"/>
    <property type="match status" value="1"/>
</dbReference>
<evidence type="ECO:0000313" key="4">
    <source>
        <dbReference type="Proteomes" id="UP000235786"/>
    </source>
</evidence>
<keyword evidence="4" id="KW-1185">Reference proteome</keyword>
<accession>A0A2J6R6Y0</accession>
<dbReference type="AlphaFoldDB" id="A0A2J6R6Y0"/>